<comment type="caution">
    <text evidence="1">The sequence shown here is derived from an EMBL/GenBank/DDBJ whole genome shotgun (WGS) entry which is preliminary data.</text>
</comment>
<accession>I9B3K7</accession>
<sequence>MYMHNAVSVQNFIFLHGIMYAICSKQSVHIIH</sequence>
<dbReference type="EMBL" id="AGXP01000035">
    <property type="protein sequence ID" value="EIY94455.1"/>
    <property type="molecule type" value="Genomic_DNA"/>
</dbReference>
<dbReference type="HOGENOM" id="CLU_3388015_0_0_10"/>
<reference evidence="1 2" key="1">
    <citation type="submission" date="2012-02" db="EMBL/GenBank/DDBJ databases">
        <title>The Genome Sequence of Bacteroides fragilis CL05T12C13.</title>
        <authorList>
            <consortium name="The Broad Institute Genome Sequencing Platform"/>
            <person name="Earl A."/>
            <person name="Ward D."/>
            <person name="Feldgarden M."/>
            <person name="Gevers D."/>
            <person name="Zitomersky N.L."/>
            <person name="Coyne M.J."/>
            <person name="Comstock L.E."/>
            <person name="Young S.K."/>
            <person name="Zeng Q."/>
            <person name="Gargeya S."/>
            <person name="Fitzgerald M."/>
            <person name="Haas B."/>
            <person name="Abouelleil A."/>
            <person name="Alvarado L."/>
            <person name="Arachchi H.M."/>
            <person name="Berlin A."/>
            <person name="Chapman S.B."/>
            <person name="Gearin G."/>
            <person name="Goldberg J."/>
            <person name="Griggs A."/>
            <person name="Gujja S."/>
            <person name="Hansen M."/>
            <person name="Heiman D."/>
            <person name="Howarth C."/>
            <person name="Larimer J."/>
            <person name="Lui A."/>
            <person name="MacDonald P.J.P."/>
            <person name="McCowen C."/>
            <person name="Montmayeur A."/>
            <person name="Murphy C."/>
            <person name="Neiman D."/>
            <person name="Pearson M."/>
            <person name="Priest M."/>
            <person name="Roberts A."/>
            <person name="Saif S."/>
            <person name="Shea T."/>
            <person name="Sisk P."/>
            <person name="Stolte C."/>
            <person name="Sykes S."/>
            <person name="Wortman J."/>
            <person name="Nusbaum C."/>
            <person name="Birren B."/>
        </authorList>
    </citation>
    <scope>NUCLEOTIDE SEQUENCE [LARGE SCALE GENOMIC DNA]</scope>
    <source>
        <strain evidence="1 2">CL05T12C13</strain>
    </source>
</reference>
<organism evidence="1 2">
    <name type="scientific">Bacteroides fragilis CL05T12C13</name>
    <dbReference type="NCBI Taxonomy" id="997881"/>
    <lineage>
        <taxon>Bacteria</taxon>
        <taxon>Pseudomonadati</taxon>
        <taxon>Bacteroidota</taxon>
        <taxon>Bacteroidia</taxon>
        <taxon>Bacteroidales</taxon>
        <taxon>Bacteroidaceae</taxon>
        <taxon>Bacteroides</taxon>
    </lineage>
</organism>
<dbReference type="AlphaFoldDB" id="I9B3K7"/>
<protein>
    <submittedName>
        <fullName evidence="1">Uncharacterized protein</fullName>
    </submittedName>
</protein>
<gene>
    <name evidence="1" type="ORF">HMPREF1080_03226</name>
</gene>
<name>I9B3K7_BACFG</name>
<evidence type="ECO:0000313" key="1">
    <source>
        <dbReference type="EMBL" id="EIY94455.1"/>
    </source>
</evidence>
<evidence type="ECO:0000313" key="2">
    <source>
        <dbReference type="Proteomes" id="UP000003917"/>
    </source>
</evidence>
<dbReference type="Proteomes" id="UP000003917">
    <property type="component" value="Unassembled WGS sequence"/>
</dbReference>
<proteinExistence type="predicted"/>